<name>A0AAD2FL33_9STRA</name>
<dbReference type="SUPFAM" id="SSF103473">
    <property type="entry name" value="MFS general substrate transporter"/>
    <property type="match status" value="1"/>
</dbReference>
<evidence type="ECO:0000256" key="2">
    <source>
        <dbReference type="SAM" id="Phobius"/>
    </source>
</evidence>
<dbReference type="Gene3D" id="1.20.1250.20">
    <property type="entry name" value="MFS general substrate transporter like domains"/>
    <property type="match status" value="1"/>
</dbReference>
<feature type="transmembrane region" description="Helical" evidence="2">
    <location>
        <begin position="359"/>
        <end position="380"/>
    </location>
</feature>
<feature type="transmembrane region" description="Helical" evidence="2">
    <location>
        <begin position="424"/>
        <end position="445"/>
    </location>
</feature>
<keyword evidence="2" id="KW-0472">Membrane</keyword>
<feature type="transmembrane region" description="Helical" evidence="2">
    <location>
        <begin position="169"/>
        <end position="188"/>
    </location>
</feature>
<comment type="caution">
    <text evidence="3">The sequence shown here is derived from an EMBL/GenBank/DDBJ whole genome shotgun (WGS) entry which is preliminary data.</text>
</comment>
<reference evidence="3" key="1">
    <citation type="submission" date="2023-08" db="EMBL/GenBank/DDBJ databases">
        <authorList>
            <person name="Audoor S."/>
            <person name="Bilcke G."/>
        </authorList>
    </citation>
    <scope>NUCLEOTIDE SEQUENCE</scope>
</reference>
<keyword evidence="2" id="KW-0812">Transmembrane</keyword>
<evidence type="ECO:0000313" key="3">
    <source>
        <dbReference type="EMBL" id="CAJ1939191.1"/>
    </source>
</evidence>
<sequence>MVFISTITAFLMTAFSLAELGDGFGMFFDMYLLGLGWSETSVIVSGILRGVVDFSLKGIVGDIIDKTTYDRRVFLGGAALAIALSSCMVFVVNGADDVDKAIVYIVRSLESVALSFLGPAFGAVTLSAFGPELFDKMQVQRELVSHAGSIVSAALSGVVAWYMYPNIQILFLLPTIFAVSAIYFVRYIPRGDPLMGRGFHGTTEKRDEQGCVVDTHKDEPEPEAASYWDVFSDKRILWIIVADVFHVLAEANVGLVFNETLADVGTYSSSNTAEVYDDDLAEYMEYQNEDDAVMSRNAIPLLATAGSAAQLVMIAGTFMVGYLTEKGWGRKPFYVAHLCVHPVRVALLILCLYTNAGSAWLVSTEFVGGLTGAFGIVNAFMRADILFGSGRFNVVDGFQATIRGIAATSSSYIGAYILENNGPMMALSISFCIAIIPPIIGAVFVPETLGMRQVDFKEEKEEEKIQRALSREEDGEGLGGRLLSMLSGDNENRNTSEPAHENYTELPNVSSSGSGSQGSKRQLV</sequence>
<accession>A0AAD2FL33</accession>
<proteinExistence type="predicted"/>
<dbReference type="CDD" id="cd06174">
    <property type="entry name" value="MFS"/>
    <property type="match status" value="1"/>
</dbReference>
<dbReference type="PANTHER" id="PTHR23539">
    <property type="entry name" value="MFS TRANSPORTER"/>
    <property type="match status" value="1"/>
</dbReference>
<evidence type="ECO:0000256" key="1">
    <source>
        <dbReference type="SAM" id="MobiDB-lite"/>
    </source>
</evidence>
<evidence type="ECO:0000313" key="4">
    <source>
        <dbReference type="Proteomes" id="UP001295423"/>
    </source>
</evidence>
<feature type="transmembrane region" description="Helical" evidence="2">
    <location>
        <begin position="333"/>
        <end position="353"/>
    </location>
</feature>
<feature type="transmembrane region" description="Helical" evidence="2">
    <location>
        <begin position="30"/>
        <end position="52"/>
    </location>
</feature>
<keyword evidence="2" id="KW-1133">Transmembrane helix</keyword>
<feature type="transmembrane region" description="Helical" evidence="2">
    <location>
        <begin position="143"/>
        <end position="163"/>
    </location>
</feature>
<feature type="transmembrane region" description="Helical" evidence="2">
    <location>
        <begin position="73"/>
        <end position="92"/>
    </location>
</feature>
<feature type="transmembrane region" description="Helical" evidence="2">
    <location>
        <begin position="298"/>
        <end position="321"/>
    </location>
</feature>
<feature type="compositionally biased region" description="Low complexity" evidence="1">
    <location>
        <begin position="510"/>
        <end position="524"/>
    </location>
</feature>
<dbReference type="PANTHER" id="PTHR23539:SF1">
    <property type="entry name" value="MAJOR FACILITATOR SUPERFAMILY (MFS) PROFILE DOMAIN-CONTAINING PROTEIN"/>
    <property type="match status" value="1"/>
</dbReference>
<protein>
    <submittedName>
        <fullName evidence="3">Uncharacterized protein</fullName>
    </submittedName>
</protein>
<feature type="region of interest" description="Disordered" evidence="1">
    <location>
        <begin position="465"/>
        <end position="524"/>
    </location>
</feature>
<organism evidence="3 4">
    <name type="scientific">Cylindrotheca closterium</name>
    <dbReference type="NCBI Taxonomy" id="2856"/>
    <lineage>
        <taxon>Eukaryota</taxon>
        <taxon>Sar</taxon>
        <taxon>Stramenopiles</taxon>
        <taxon>Ochrophyta</taxon>
        <taxon>Bacillariophyta</taxon>
        <taxon>Bacillariophyceae</taxon>
        <taxon>Bacillariophycidae</taxon>
        <taxon>Bacillariales</taxon>
        <taxon>Bacillariaceae</taxon>
        <taxon>Cylindrotheca</taxon>
    </lineage>
</organism>
<keyword evidence="4" id="KW-1185">Reference proteome</keyword>
<feature type="transmembrane region" description="Helical" evidence="2">
    <location>
        <begin position="112"/>
        <end position="131"/>
    </location>
</feature>
<dbReference type="Proteomes" id="UP001295423">
    <property type="component" value="Unassembled WGS sequence"/>
</dbReference>
<dbReference type="AlphaFoldDB" id="A0AAD2FL33"/>
<feature type="compositionally biased region" description="Basic and acidic residues" evidence="1">
    <location>
        <begin position="490"/>
        <end position="503"/>
    </location>
</feature>
<dbReference type="InterPro" id="IPR036259">
    <property type="entry name" value="MFS_trans_sf"/>
</dbReference>
<gene>
    <name evidence="3" type="ORF">CYCCA115_LOCUS6473</name>
</gene>
<dbReference type="EMBL" id="CAKOGP040000779">
    <property type="protein sequence ID" value="CAJ1939191.1"/>
    <property type="molecule type" value="Genomic_DNA"/>
</dbReference>